<proteinExistence type="predicted"/>
<dbReference type="STRING" id="230819.A0A5C3KT31"/>
<dbReference type="PANTHER" id="PTHR46579:SF2">
    <property type="entry name" value="C2H2-TYPE DOMAIN-CONTAINING PROTEIN"/>
    <property type="match status" value="1"/>
</dbReference>
<reference evidence="1 2" key="1">
    <citation type="journal article" date="2019" name="Nat. Ecol. Evol.">
        <title>Megaphylogeny resolves global patterns of mushroom evolution.</title>
        <authorList>
            <person name="Varga T."/>
            <person name="Krizsan K."/>
            <person name="Foldi C."/>
            <person name="Dima B."/>
            <person name="Sanchez-Garcia M."/>
            <person name="Sanchez-Ramirez S."/>
            <person name="Szollosi G.J."/>
            <person name="Szarkandi J.G."/>
            <person name="Papp V."/>
            <person name="Albert L."/>
            <person name="Andreopoulos W."/>
            <person name="Angelini C."/>
            <person name="Antonin V."/>
            <person name="Barry K.W."/>
            <person name="Bougher N.L."/>
            <person name="Buchanan P."/>
            <person name="Buyck B."/>
            <person name="Bense V."/>
            <person name="Catcheside P."/>
            <person name="Chovatia M."/>
            <person name="Cooper J."/>
            <person name="Damon W."/>
            <person name="Desjardin D."/>
            <person name="Finy P."/>
            <person name="Geml J."/>
            <person name="Haridas S."/>
            <person name="Hughes K."/>
            <person name="Justo A."/>
            <person name="Karasinski D."/>
            <person name="Kautmanova I."/>
            <person name="Kiss B."/>
            <person name="Kocsube S."/>
            <person name="Kotiranta H."/>
            <person name="LaButti K.M."/>
            <person name="Lechner B.E."/>
            <person name="Liimatainen K."/>
            <person name="Lipzen A."/>
            <person name="Lukacs Z."/>
            <person name="Mihaltcheva S."/>
            <person name="Morgado L.N."/>
            <person name="Niskanen T."/>
            <person name="Noordeloos M.E."/>
            <person name="Ohm R.A."/>
            <person name="Ortiz-Santana B."/>
            <person name="Ovrebo C."/>
            <person name="Racz N."/>
            <person name="Riley R."/>
            <person name="Savchenko A."/>
            <person name="Shiryaev A."/>
            <person name="Soop K."/>
            <person name="Spirin V."/>
            <person name="Szebenyi C."/>
            <person name="Tomsovsky M."/>
            <person name="Tulloss R.E."/>
            <person name="Uehling J."/>
            <person name="Grigoriev I.V."/>
            <person name="Vagvolgyi C."/>
            <person name="Papp T."/>
            <person name="Martin F.M."/>
            <person name="Miettinen O."/>
            <person name="Hibbett D.S."/>
            <person name="Nagy L.G."/>
        </authorList>
    </citation>
    <scope>NUCLEOTIDE SEQUENCE [LARGE SCALE GENOMIC DNA]</scope>
    <source>
        <strain evidence="1 2">CBS 121175</strain>
    </source>
</reference>
<dbReference type="OrthoDB" id="3269001at2759"/>
<dbReference type="InterPro" id="IPR004242">
    <property type="entry name" value="Transposase_21"/>
</dbReference>
<dbReference type="Pfam" id="PF02992">
    <property type="entry name" value="Transposase_21"/>
    <property type="match status" value="1"/>
</dbReference>
<dbReference type="AlphaFoldDB" id="A0A5C3KT31"/>
<protein>
    <submittedName>
        <fullName evidence="1">Uncharacterized protein</fullName>
    </submittedName>
</protein>
<dbReference type="Proteomes" id="UP000307440">
    <property type="component" value="Unassembled WGS sequence"/>
</dbReference>
<accession>A0A5C3KT31</accession>
<evidence type="ECO:0000313" key="1">
    <source>
        <dbReference type="EMBL" id="TFK23365.1"/>
    </source>
</evidence>
<keyword evidence="2" id="KW-1185">Reference proteome</keyword>
<dbReference type="EMBL" id="ML210220">
    <property type="protein sequence ID" value="TFK23365.1"/>
    <property type="molecule type" value="Genomic_DNA"/>
</dbReference>
<name>A0A5C3KT31_COPMA</name>
<organism evidence="1 2">
    <name type="scientific">Coprinopsis marcescibilis</name>
    <name type="common">Agaric fungus</name>
    <name type="synonym">Psathyrella marcescibilis</name>
    <dbReference type="NCBI Taxonomy" id="230819"/>
    <lineage>
        <taxon>Eukaryota</taxon>
        <taxon>Fungi</taxon>
        <taxon>Dikarya</taxon>
        <taxon>Basidiomycota</taxon>
        <taxon>Agaricomycotina</taxon>
        <taxon>Agaricomycetes</taxon>
        <taxon>Agaricomycetidae</taxon>
        <taxon>Agaricales</taxon>
        <taxon>Agaricineae</taxon>
        <taxon>Psathyrellaceae</taxon>
        <taxon>Coprinopsis</taxon>
    </lineage>
</organism>
<evidence type="ECO:0000313" key="2">
    <source>
        <dbReference type="Proteomes" id="UP000307440"/>
    </source>
</evidence>
<sequence>MFLAGVIPGPNEPPLDCINPYLTPLLDELLELWDPGVYYSRTHCHRQGRRVRVALVALVCDLPAARKTAGFASYTHKIFCSMCHCHKDREGFVGEAPCRWKRRTNEEVREDASEFARASNIHEREALFKANGVRWSELSRLPYFDLARFVVPDAMHNLFLGLIQTHCTTILGI</sequence>
<feature type="non-terminal residue" evidence="1">
    <location>
        <position position="173"/>
    </location>
</feature>
<gene>
    <name evidence="1" type="ORF">FA15DRAFT_594286</name>
</gene>
<dbReference type="PANTHER" id="PTHR46579">
    <property type="entry name" value="F5/8 TYPE C DOMAIN-CONTAINING PROTEIN-RELATED"/>
    <property type="match status" value="1"/>
</dbReference>